<dbReference type="InterPro" id="IPR015943">
    <property type="entry name" value="WD40/YVTN_repeat-like_dom_sf"/>
</dbReference>
<organism evidence="6 7">
    <name type="scientific">Tritrichomonas foetus</name>
    <dbReference type="NCBI Taxonomy" id="1144522"/>
    <lineage>
        <taxon>Eukaryota</taxon>
        <taxon>Metamonada</taxon>
        <taxon>Parabasalia</taxon>
        <taxon>Tritrichomonadida</taxon>
        <taxon>Tritrichomonadidae</taxon>
        <taxon>Tritrichomonas</taxon>
    </lineage>
</organism>
<gene>
    <name evidence="6" type="ORF">TRFO_40105</name>
</gene>
<dbReference type="InterPro" id="IPR001680">
    <property type="entry name" value="WD40_rpt"/>
</dbReference>
<dbReference type="Gene3D" id="2.130.10.10">
    <property type="entry name" value="YVTN repeat-like/Quinoprotein amine dehydrogenase"/>
    <property type="match status" value="2"/>
</dbReference>
<dbReference type="OrthoDB" id="6274823at2759"/>
<evidence type="ECO:0000256" key="5">
    <source>
        <dbReference type="SAM" id="MobiDB-lite"/>
    </source>
</evidence>
<sequence length="405" mass="45632">MELSSLASFGDQVPLSQFKPDDTISTLAFSEDGQFLASGDQAGRVVVFKVNGKVTATNRPTVSFVTQVHAHKAQFDYFRSELSEMKVNSLKWVPRQCLNPLLLTCNSHDAKLWSFNASPKVVWNNFNPNQTSLDTFVFPTPRMPDTKYTSQCVRTFTDIQTEYIVDLQCLSDQHSFLMVDVSCVKLWDIERDVKSVCLCKVSQQEPEITTSAIHNVYPSAFLIGDDYGVCRILDMRQQTEDLTPSIEVDTSLHSSRSQQMEGCDSIGSVVFSPCGNYFAARRFGDVQVWDIRQPSAPAARLDVQWFPGQMEWLVSDDYVKDQFRTAFTPNGKIVTGCYSADFVAWDFKSNKTTKHKAVSQRTPRPPPEPGRDFSKRVTVCESHPNQEIVAVVSTAALFVFYEPTK</sequence>
<evidence type="ECO:0000256" key="4">
    <source>
        <dbReference type="RuleBase" id="RU331113"/>
    </source>
</evidence>
<dbReference type="GO" id="GO:0019888">
    <property type="term" value="F:protein phosphatase regulator activity"/>
    <property type="evidence" value="ECO:0007669"/>
    <property type="project" value="InterPro"/>
</dbReference>
<dbReference type="GO" id="GO:0000159">
    <property type="term" value="C:protein phosphatase type 2A complex"/>
    <property type="evidence" value="ECO:0007669"/>
    <property type="project" value="UniProtKB-UniRule"/>
</dbReference>
<feature type="region of interest" description="Disordered" evidence="5">
    <location>
        <begin position="354"/>
        <end position="374"/>
    </location>
</feature>
<comment type="similarity">
    <text evidence="1 4">Belongs to the phosphatase 2A regulatory subunit B family.</text>
</comment>
<accession>A0A1J4J4G3</accession>
<keyword evidence="2 4" id="KW-0853">WD repeat</keyword>
<protein>
    <recommendedName>
        <fullName evidence="4">Serine/threonine-protein phosphatase 2A 55 kDa regulatory subunit B</fullName>
    </recommendedName>
</protein>
<evidence type="ECO:0000313" key="7">
    <source>
        <dbReference type="Proteomes" id="UP000179807"/>
    </source>
</evidence>
<reference evidence="6" key="1">
    <citation type="submission" date="2016-10" db="EMBL/GenBank/DDBJ databases">
        <authorList>
            <person name="Benchimol M."/>
            <person name="Almeida L.G."/>
            <person name="Vasconcelos A.T."/>
            <person name="Perreira-Neves A."/>
            <person name="Rosa I.A."/>
            <person name="Tasca T."/>
            <person name="Bogo M.R."/>
            <person name="de Souza W."/>
        </authorList>
    </citation>
    <scope>NUCLEOTIDE SEQUENCE [LARGE SCALE GENOMIC DNA]</scope>
    <source>
        <strain evidence="6">K</strain>
    </source>
</reference>
<dbReference type="SMART" id="SM00320">
    <property type="entry name" value="WD40"/>
    <property type="match status" value="3"/>
</dbReference>
<evidence type="ECO:0000313" key="6">
    <source>
        <dbReference type="EMBL" id="OHS93601.1"/>
    </source>
</evidence>
<name>A0A1J4J4G3_9EUKA</name>
<evidence type="ECO:0000256" key="2">
    <source>
        <dbReference type="ARBA" id="ARBA00022574"/>
    </source>
</evidence>
<dbReference type="RefSeq" id="XP_068346738.1">
    <property type="nucleotide sequence ID" value="XM_068513005.1"/>
</dbReference>
<dbReference type="EMBL" id="MLAK01001385">
    <property type="protein sequence ID" value="OHS93601.1"/>
    <property type="molecule type" value="Genomic_DNA"/>
</dbReference>
<dbReference type="Pfam" id="PF00400">
    <property type="entry name" value="WD40"/>
    <property type="match status" value="1"/>
</dbReference>
<dbReference type="AlphaFoldDB" id="A0A1J4J4G3"/>
<keyword evidence="3 4" id="KW-0677">Repeat</keyword>
<dbReference type="SUPFAM" id="SSF50978">
    <property type="entry name" value="WD40 repeat-like"/>
    <property type="match status" value="1"/>
</dbReference>
<dbReference type="VEuPathDB" id="TrichDB:TRFO_40105"/>
<evidence type="ECO:0000256" key="3">
    <source>
        <dbReference type="ARBA" id="ARBA00022737"/>
    </source>
</evidence>
<evidence type="ECO:0000256" key="1">
    <source>
        <dbReference type="ARBA" id="ARBA00008259"/>
    </source>
</evidence>
<dbReference type="PANTHER" id="PTHR11871">
    <property type="entry name" value="PROTEIN PHOSPHATASE PP2A REGULATORY SUBUNIT B"/>
    <property type="match status" value="1"/>
</dbReference>
<dbReference type="GeneID" id="94847709"/>
<comment type="caution">
    <text evidence="6">The sequence shown here is derived from an EMBL/GenBank/DDBJ whole genome shotgun (WGS) entry which is preliminary data.</text>
</comment>
<dbReference type="Proteomes" id="UP000179807">
    <property type="component" value="Unassembled WGS sequence"/>
</dbReference>
<dbReference type="InterPro" id="IPR000009">
    <property type="entry name" value="PP2A_PR55"/>
</dbReference>
<dbReference type="InterPro" id="IPR036322">
    <property type="entry name" value="WD40_repeat_dom_sf"/>
</dbReference>
<proteinExistence type="inferred from homology"/>
<dbReference type="PRINTS" id="PR00600">
    <property type="entry name" value="PP2APR55"/>
</dbReference>
<keyword evidence="7" id="KW-1185">Reference proteome</keyword>